<evidence type="ECO:0000313" key="2">
    <source>
        <dbReference type="EMBL" id="KAJ5190216.1"/>
    </source>
</evidence>
<gene>
    <name evidence="2" type="ORF">N7498_009201</name>
</gene>
<proteinExistence type="predicted"/>
<feature type="compositionally biased region" description="Basic and acidic residues" evidence="1">
    <location>
        <begin position="112"/>
        <end position="128"/>
    </location>
</feature>
<evidence type="ECO:0000313" key="3">
    <source>
        <dbReference type="Proteomes" id="UP001150904"/>
    </source>
</evidence>
<feature type="region of interest" description="Disordered" evidence="1">
    <location>
        <begin position="15"/>
        <end position="134"/>
    </location>
</feature>
<name>A0A9W9J9K8_9EURO</name>
<evidence type="ECO:0000256" key="1">
    <source>
        <dbReference type="SAM" id="MobiDB-lite"/>
    </source>
</evidence>
<comment type="caution">
    <text evidence="2">The sequence shown here is derived from an EMBL/GenBank/DDBJ whole genome shotgun (WGS) entry which is preliminary data.</text>
</comment>
<organism evidence="2 3">
    <name type="scientific">Penicillium cinerascens</name>
    <dbReference type="NCBI Taxonomy" id="70096"/>
    <lineage>
        <taxon>Eukaryota</taxon>
        <taxon>Fungi</taxon>
        <taxon>Dikarya</taxon>
        <taxon>Ascomycota</taxon>
        <taxon>Pezizomycotina</taxon>
        <taxon>Eurotiomycetes</taxon>
        <taxon>Eurotiomycetidae</taxon>
        <taxon>Eurotiales</taxon>
        <taxon>Aspergillaceae</taxon>
        <taxon>Penicillium</taxon>
    </lineage>
</organism>
<dbReference type="EMBL" id="JAPQKR010000016">
    <property type="protein sequence ID" value="KAJ5190216.1"/>
    <property type="molecule type" value="Genomic_DNA"/>
</dbReference>
<reference evidence="2" key="2">
    <citation type="journal article" date="2023" name="IMA Fungus">
        <title>Comparative genomic study of the Penicillium genus elucidates a diverse pangenome and 15 lateral gene transfer events.</title>
        <authorList>
            <person name="Petersen C."/>
            <person name="Sorensen T."/>
            <person name="Nielsen M.R."/>
            <person name="Sondergaard T.E."/>
            <person name="Sorensen J.L."/>
            <person name="Fitzpatrick D.A."/>
            <person name="Frisvad J.C."/>
            <person name="Nielsen K.L."/>
        </authorList>
    </citation>
    <scope>NUCLEOTIDE SEQUENCE</scope>
    <source>
        <strain evidence="2">IBT 15544</strain>
    </source>
</reference>
<sequence length="134" mass="14921">MTQFKKVRSILNAFMNRKTNDEATGPLQQDKDNQSREAGPSHQKTPPLPQESEDSDDDFCGALTEVAAPEPVERMSEAELARHPSLEQGYADSRDDPYGALSEIAAPGPVERCSEEEMARHPSLERRLSRISHC</sequence>
<accession>A0A9W9J9K8</accession>
<dbReference type="GeneID" id="83183558"/>
<dbReference type="OrthoDB" id="4304195at2759"/>
<dbReference type="AlphaFoldDB" id="A0A9W9J9K8"/>
<dbReference type="Proteomes" id="UP001150904">
    <property type="component" value="Unassembled WGS sequence"/>
</dbReference>
<keyword evidence="3" id="KW-1185">Reference proteome</keyword>
<feature type="compositionally biased region" description="Basic and acidic residues" evidence="1">
    <location>
        <begin position="71"/>
        <end position="85"/>
    </location>
</feature>
<dbReference type="RefSeq" id="XP_058303156.1">
    <property type="nucleotide sequence ID" value="XM_058456257.1"/>
</dbReference>
<protein>
    <submittedName>
        <fullName evidence="2">Uncharacterized protein</fullName>
    </submittedName>
</protein>
<reference evidence="2" key="1">
    <citation type="submission" date="2022-12" db="EMBL/GenBank/DDBJ databases">
        <authorList>
            <person name="Petersen C."/>
        </authorList>
    </citation>
    <scope>NUCLEOTIDE SEQUENCE</scope>
    <source>
        <strain evidence="2">IBT 15544</strain>
    </source>
</reference>